<gene>
    <name evidence="2" type="ORF">FOZ63_023021</name>
</gene>
<evidence type="ECO:0000256" key="1">
    <source>
        <dbReference type="SAM" id="MobiDB-lite"/>
    </source>
</evidence>
<dbReference type="EMBL" id="JABANO010002607">
    <property type="protein sequence ID" value="KAF4757492.1"/>
    <property type="molecule type" value="Genomic_DNA"/>
</dbReference>
<dbReference type="AlphaFoldDB" id="A0A7J6UJN8"/>
<sequence>HVLALPIKRFLRPNEDAGLMSNVFKALLRWSTTVVLISNHKAESDSELGRATSRKAFGPNSRASGPQGAAEYHKLVQEKIVDLLRQGKPMATVLPKFAKYHDDLSIRA</sequence>
<evidence type="ECO:0000313" key="3">
    <source>
        <dbReference type="Proteomes" id="UP000553632"/>
    </source>
</evidence>
<proteinExistence type="predicted"/>
<dbReference type="Proteomes" id="UP000553632">
    <property type="component" value="Unassembled WGS sequence"/>
</dbReference>
<accession>A0A7J6UJN8</accession>
<keyword evidence="3" id="KW-1185">Reference proteome</keyword>
<feature type="non-terminal residue" evidence="2">
    <location>
        <position position="108"/>
    </location>
</feature>
<name>A0A7J6UJN8_PEROL</name>
<reference evidence="2 3" key="1">
    <citation type="submission" date="2020-04" db="EMBL/GenBank/DDBJ databases">
        <title>Perkinsus olseni comparative genomics.</title>
        <authorList>
            <person name="Bogema D.R."/>
        </authorList>
    </citation>
    <scope>NUCLEOTIDE SEQUENCE [LARGE SCALE GENOMIC DNA]</scope>
    <source>
        <strain evidence="2 3">ATCC PRA-207</strain>
    </source>
</reference>
<feature type="region of interest" description="Disordered" evidence="1">
    <location>
        <begin position="42"/>
        <end position="67"/>
    </location>
</feature>
<protein>
    <submittedName>
        <fullName evidence="2">Uncharacterized protein</fullName>
    </submittedName>
</protein>
<organism evidence="2 3">
    <name type="scientific">Perkinsus olseni</name>
    <name type="common">Perkinsus atlanticus</name>
    <dbReference type="NCBI Taxonomy" id="32597"/>
    <lineage>
        <taxon>Eukaryota</taxon>
        <taxon>Sar</taxon>
        <taxon>Alveolata</taxon>
        <taxon>Perkinsozoa</taxon>
        <taxon>Perkinsea</taxon>
        <taxon>Perkinsida</taxon>
        <taxon>Perkinsidae</taxon>
        <taxon>Perkinsus</taxon>
    </lineage>
</organism>
<comment type="caution">
    <text evidence="2">The sequence shown here is derived from an EMBL/GenBank/DDBJ whole genome shotgun (WGS) entry which is preliminary data.</text>
</comment>
<feature type="non-terminal residue" evidence="2">
    <location>
        <position position="1"/>
    </location>
</feature>
<evidence type="ECO:0000313" key="2">
    <source>
        <dbReference type="EMBL" id="KAF4757492.1"/>
    </source>
</evidence>